<evidence type="ECO:0000313" key="25">
    <source>
        <dbReference type="EMBL" id="RST63835.1"/>
    </source>
</evidence>
<feature type="transmembrane region" description="Helical" evidence="23">
    <location>
        <begin position="34"/>
        <end position="53"/>
    </location>
</feature>
<dbReference type="Pfam" id="PF13442">
    <property type="entry name" value="Cytochrome_CBB3"/>
    <property type="match status" value="1"/>
</dbReference>
<dbReference type="RefSeq" id="WP_126045035.1">
    <property type="nucleotide sequence ID" value="NZ_RXFM01000072.1"/>
</dbReference>
<keyword evidence="7 19" id="KW-0349">Heme</keyword>
<evidence type="ECO:0000256" key="1">
    <source>
        <dbReference type="ARBA" id="ARBA00004533"/>
    </source>
</evidence>
<evidence type="ECO:0000256" key="16">
    <source>
        <dbReference type="ARBA" id="ARBA00023004"/>
    </source>
</evidence>
<feature type="binding site" description="axial binding residue" evidence="20">
    <location>
        <position position="260"/>
    </location>
    <ligand>
        <name>heme c</name>
        <dbReference type="ChEBI" id="CHEBI:61717"/>
        <label>1</label>
    </ligand>
    <ligandPart>
        <name>Fe</name>
        <dbReference type="ChEBI" id="CHEBI:18248"/>
    </ligandPart>
</feature>
<evidence type="ECO:0000256" key="17">
    <source>
        <dbReference type="ARBA" id="ARBA00023065"/>
    </source>
</evidence>
<dbReference type="OrthoDB" id="9811281at2"/>
<keyword evidence="11" id="KW-0677">Repeat</keyword>
<evidence type="ECO:0000256" key="18">
    <source>
        <dbReference type="ARBA" id="ARBA00023136"/>
    </source>
</evidence>
<dbReference type="InterPro" id="IPR032858">
    <property type="entry name" value="CcoP_N"/>
</dbReference>
<keyword evidence="12 19" id="KW-0375">Hydrogen ion transport</keyword>
<dbReference type="Pfam" id="PF14715">
    <property type="entry name" value="FixP_N"/>
    <property type="match status" value="1"/>
</dbReference>
<dbReference type="PROSITE" id="PS51007">
    <property type="entry name" value="CYTC"/>
    <property type="match status" value="2"/>
</dbReference>
<feature type="binding site" description="covalent" evidence="21">
    <location>
        <position position="215"/>
    </location>
    <ligand>
        <name>heme c</name>
        <dbReference type="ChEBI" id="CHEBI:61717"/>
        <label>2</label>
    </ligand>
</feature>
<keyword evidence="18 19" id="KW-0472">Membrane</keyword>
<feature type="compositionally biased region" description="Basic residues" evidence="22">
    <location>
        <begin position="1"/>
        <end position="10"/>
    </location>
</feature>
<keyword evidence="5 19" id="KW-1003">Cell membrane</keyword>
<comment type="cofactor">
    <cofactor evidence="19 21">
        <name>heme c</name>
        <dbReference type="ChEBI" id="CHEBI:61717"/>
    </cofactor>
    <text evidence="19 21">Binds 2 heme C groups per subunit.</text>
</comment>
<evidence type="ECO:0000256" key="22">
    <source>
        <dbReference type="SAM" id="MobiDB-lite"/>
    </source>
</evidence>
<evidence type="ECO:0000256" key="6">
    <source>
        <dbReference type="ARBA" id="ARBA00022519"/>
    </source>
</evidence>
<dbReference type="EMBL" id="RXFM01000072">
    <property type="protein sequence ID" value="RST63835.1"/>
    <property type="molecule type" value="Genomic_DNA"/>
</dbReference>
<keyword evidence="10 19" id="KW-0479">Metal-binding</keyword>
<feature type="binding site" description="covalent" evidence="21">
    <location>
        <position position="125"/>
    </location>
    <ligand>
        <name>heme c</name>
        <dbReference type="ChEBI" id="CHEBI:61717"/>
        <label>1</label>
    </ligand>
</feature>
<dbReference type="Pfam" id="PF00034">
    <property type="entry name" value="Cytochrom_C"/>
    <property type="match status" value="1"/>
</dbReference>
<dbReference type="GO" id="GO:0009055">
    <property type="term" value="F:electron transfer activity"/>
    <property type="evidence" value="ECO:0007669"/>
    <property type="project" value="InterPro"/>
</dbReference>
<accession>A0A429XGX6</accession>
<dbReference type="GO" id="GO:0006119">
    <property type="term" value="P:oxidative phosphorylation"/>
    <property type="evidence" value="ECO:0007669"/>
    <property type="project" value="UniProtKB-UniPathway"/>
</dbReference>
<feature type="compositionally biased region" description="Basic and acidic residues" evidence="22">
    <location>
        <begin position="11"/>
        <end position="22"/>
    </location>
</feature>
<proteinExistence type="inferred from homology"/>
<keyword evidence="15 19" id="KW-0560">Oxidoreductase</keyword>
<feature type="binding site" description="covalent" evidence="21">
    <location>
        <position position="122"/>
    </location>
    <ligand>
        <name>heme c</name>
        <dbReference type="ChEBI" id="CHEBI:61717"/>
        <label>1</label>
    </ligand>
</feature>
<evidence type="ECO:0000256" key="13">
    <source>
        <dbReference type="ARBA" id="ARBA00022982"/>
    </source>
</evidence>
<dbReference type="InterPro" id="IPR036909">
    <property type="entry name" value="Cyt_c-like_dom_sf"/>
</dbReference>
<keyword evidence="17 19" id="KW-0406">Ion transport</keyword>
<feature type="region of interest" description="Disordered" evidence="22">
    <location>
        <begin position="1"/>
        <end position="22"/>
    </location>
</feature>
<evidence type="ECO:0000256" key="3">
    <source>
        <dbReference type="ARBA" id="ARBA00006113"/>
    </source>
</evidence>
<keyword evidence="26" id="KW-1185">Reference proteome</keyword>
<evidence type="ECO:0000256" key="10">
    <source>
        <dbReference type="ARBA" id="ARBA00022723"/>
    </source>
</evidence>
<dbReference type="NCBIfam" id="TIGR00782">
    <property type="entry name" value="ccoP"/>
    <property type="match status" value="1"/>
</dbReference>
<dbReference type="GO" id="GO:0005506">
    <property type="term" value="F:iron ion binding"/>
    <property type="evidence" value="ECO:0007669"/>
    <property type="project" value="InterPro"/>
</dbReference>
<organism evidence="25 26">
    <name type="scientific">Candidatus Aquarickettsia rohweri</name>
    <dbReference type="NCBI Taxonomy" id="2602574"/>
    <lineage>
        <taxon>Bacteria</taxon>
        <taxon>Pseudomonadati</taxon>
        <taxon>Pseudomonadota</taxon>
        <taxon>Alphaproteobacteria</taxon>
        <taxon>Rickettsiales</taxon>
        <taxon>Candidatus Midichloriaceae</taxon>
        <taxon>Candidatus Aquarickettsia</taxon>
    </lineage>
</organism>
<feature type="binding site" description="axial binding residue" evidence="20">
    <location>
        <position position="219"/>
    </location>
    <ligand>
        <name>heme c</name>
        <dbReference type="ChEBI" id="CHEBI:61717"/>
        <label>2</label>
    </ligand>
    <ligandPart>
        <name>Fe</name>
        <dbReference type="ChEBI" id="CHEBI:18248"/>
    </ligandPart>
</feature>
<protein>
    <recommendedName>
        <fullName evidence="19">Cbb3-type cytochrome c oxidase subunit</fullName>
    </recommendedName>
</protein>
<dbReference type="PANTHER" id="PTHR33751:SF1">
    <property type="entry name" value="CBB3-TYPE CYTOCHROME C OXIDASE SUBUNIT FIXP"/>
    <property type="match status" value="1"/>
</dbReference>
<feature type="binding site" description="axial binding residue" evidence="20">
    <location>
        <position position="173"/>
    </location>
    <ligand>
        <name>heme c</name>
        <dbReference type="ChEBI" id="CHEBI:61717"/>
        <label>2</label>
    </ligand>
    <ligandPart>
        <name>Fe</name>
        <dbReference type="ChEBI" id="CHEBI:18248"/>
    </ligandPart>
</feature>
<keyword evidence="14 23" id="KW-1133">Transmembrane helix</keyword>
<feature type="domain" description="Cytochrome c" evidence="24">
    <location>
        <begin position="202"/>
        <end position="283"/>
    </location>
</feature>
<keyword evidence="4 19" id="KW-0813">Transport</keyword>
<keyword evidence="13 19" id="KW-0249">Electron transport</keyword>
<comment type="subcellular location">
    <subcellularLocation>
        <location evidence="1 19">Cell inner membrane</location>
    </subcellularLocation>
</comment>
<evidence type="ECO:0000256" key="11">
    <source>
        <dbReference type="ARBA" id="ARBA00022737"/>
    </source>
</evidence>
<dbReference type="InterPro" id="IPR050597">
    <property type="entry name" value="Cytochrome_c_Oxidase_Subunit"/>
</dbReference>
<evidence type="ECO:0000256" key="8">
    <source>
        <dbReference type="ARBA" id="ARBA00022660"/>
    </source>
</evidence>
<dbReference type="GO" id="GO:0005886">
    <property type="term" value="C:plasma membrane"/>
    <property type="evidence" value="ECO:0007669"/>
    <property type="project" value="UniProtKB-SubCell"/>
</dbReference>
<sequence>MMNKSKLKTKKNNEPKTTSHEWDGIKEYDNPDPFWLRLFFYIALFFALVYWLLYPSWPVPNGKGFLNWSARKELKDGLEKIDKIRNKYQENFDKSTFEEILKNKDLLKFANAGGKSAFQNNCEVCHGKGGGGNIGYPNLTAGAWLWGETIDDIYTTLKYGIRSGNDETRDSAMAAFGRDKILDSRQIDALTRYILNLNNRDYSNKKANELYQEHCASCHGKNAEGGKEFGAPNLKDAIWLYGNDYKTIYDVIYNGRAGVMPYWQGKLSDSTIRQLAIYVHQLGGGK</sequence>
<keyword evidence="9 23" id="KW-0812">Transmembrane</keyword>
<dbReference type="PRINTS" id="PR00605">
    <property type="entry name" value="CYTCHROMECIC"/>
</dbReference>
<evidence type="ECO:0000256" key="5">
    <source>
        <dbReference type="ARBA" id="ARBA00022475"/>
    </source>
</evidence>
<dbReference type="AlphaFoldDB" id="A0A429XGX6"/>
<evidence type="ECO:0000259" key="24">
    <source>
        <dbReference type="PROSITE" id="PS51007"/>
    </source>
</evidence>
<feature type="binding site" description="covalent" evidence="21">
    <location>
        <position position="218"/>
    </location>
    <ligand>
        <name>heme c</name>
        <dbReference type="ChEBI" id="CHEBI:61717"/>
        <label>2</label>
    </ligand>
</feature>
<evidence type="ECO:0000256" key="4">
    <source>
        <dbReference type="ARBA" id="ARBA00022448"/>
    </source>
</evidence>
<dbReference type="PANTHER" id="PTHR33751">
    <property type="entry name" value="CBB3-TYPE CYTOCHROME C OXIDASE SUBUNIT FIXP"/>
    <property type="match status" value="1"/>
</dbReference>
<dbReference type="Gene3D" id="6.10.280.130">
    <property type="match status" value="1"/>
</dbReference>
<dbReference type="InterPro" id="IPR008168">
    <property type="entry name" value="Cyt_C_IC"/>
</dbReference>
<evidence type="ECO:0000256" key="20">
    <source>
        <dbReference type="PIRSR" id="PIRSR000006-1"/>
    </source>
</evidence>
<comment type="pathway">
    <text evidence="2 19">Energy metabolism; oxidative phosphorylation.</text>
</comment>
<feature type="domain" description="Cytochrome c" evidence="24">
    <location>
        <begin position="109"/>
        <end position="198"/>
    </location>
</feature>
<comment type="similarity">
    <text evidence="3 19">Belongs to the CcoP / FixP family.</text>
</comment>
<comment type="subunit">
    <text evidence="19">Component of the cbb3-type cytochrome c oxidase.</text>
</comment>
<comment type="caution">
    <text evidence="25">The sequence shown here is derived from an EMBL/GenBank/DDBJ whole genome shotgun (WGS) entry which is preliminary data.</text>
</comment>
<comment type="function">
    <text evidence="19">C-type cytochrome. Part of the cbb3-type cytochrome c oxidase complex.</text>
</comment>
<evidence type="ECO:0000256" key="15">
    <source>
        <dbReference type="ARBA" id="ARBA00023002"/>
    </source>
</evidence>
<keyword evidence="6 19" id="KW-0997">Cell inner membrane</keyword>
<dbReference type="PIRSF" id="PIRSF000006">
    <property type="entry name" value="Cbb3-Cox_fixP"/>
    <property type="match status" value="1"/>
</dbReference>
<evidence type="ECO:0000256" key="21">
    <source>
        <dbReference type="PIRSR" id="PIRSR000006-2"/>
    </source>
</evidence>
<dbReference type="SUPFAM" id="SSF46626">
    <property type="entry name" value="Cytochrome c"/>
    <property type="match status" value="2"/>
</dbReference>
<evidence type="ECO:0000256" key="19">
    <source>
        <dbReference type="PIRNR" id="PIRNR000006"/>
    </source>
</evidence>
<dbReference type="InterPro" id="IPR038414">
    <property type="entry name" value="CcoP_N_sf"/>
</dbReference>
<evidence type="ECO:0000256" key="2">
    <source>
        <dbReference type="ARBA" id="ARBA00004673"/>
    </source>
</evidence>
<reference evidence="26" key="1">
    <citation type="submission" date="2018-11" db="EMBL/GenBank/DDBJ databases">
        <title>Phylogenetic, genomic, and biogeographic characterization of a novel and ubiquitous marine invertebrate-associated Rickettsiales parasite, Candidatus Marinoinvertebrata rohwerii, gen. nov., sp. nov.</title>
        <authorList>
            <person name="Klinges J.G."/>
            <person name="Rosales S.M."/>
            <person name="Mcminds R."/>
            <person name="Shaver E.C."/>
            <person name="Shantz A."/>
            <person name="Peters E.C."/>
            <person name="Burkepile D.E."/>
            <person name="Silliman B.R."/>
            <person name="Vega Thurber R.L."/>
        </authorList>
    </citation>
    <scope>NUCLEOTIDE SEQUENCE [LARGE SCALE GENOMIC DNA]</scope>
    <source>
        <strain evidence="26">a_cerv_44</strain>
    </source>
</reference>
<feature type="binding site" description="axial binding residue" evidence="20">
    <location>
        <position position="126"/>
    </location>
    <ligand>
        <name>heme c</name>
        <dbReference type="ChEBI" id="CHEBI:61717"/>
        <label>1</label>
    </ligand>
    <ligandPart>
        <name>Fe</name>
        <dbReference type="ChEBI" id="CHEBI:18248"/>
    </ligandPart>
</feature>
<dbReference type="GO" id="GO:0016491">
    <property type="term" value="F:oxidoreductase activity"/>
    <property type="evidence" value="ECO:0007669"/>
    <property type="project" value="UniProtKB-KW"/>
</dbReference>
<keyword evidence="16 19" id="KW-0408">Iron</keyword>
<dbReference type="InterPro" id="IPR004678">
    <property type="entry name" value="Cyt_c_oxidase_cbb3_su3"/>
</dbReference>
<dbReference type="Proteomes" id="UP000279470">
    <property type="component" value="Unassembled WGS sequence"/>
</dbReference>
<dbReference type="UniPathway" id="UPA00705"/>
<evidence type="ECO:0000256" key="23">
    <source>
        <dbReference type="SAM" id="Phobius"/>
    </source>
</evidence>
<dbReference type="GO" id="GO:0020037">
    <property type="term" value="F:heme binding"/>
    <property type="evidence" value="ECO:0007669"/>
    <property type="project" value="InterPro"/>
</dbReference>
<evidence type="ECO:0000256" key="14">
    <source>
        <dbReference type="ARBA" id="ARBA00022989"/>
    </source>
</evidence>
<dbReference type="GO" id="GO:1902600">
    <property type="term" value="P:proton transmembrane transport"/>
    <property type="evidence" value="ECO:0007669"/>
    <property type="project" value="UniProtKB-KW"/>
</dbReference>
<evidence type="ECO:0000256" key="7">
    <source>
        <dbReference type="ARBA" id="ARBA00022617"/>
    </source>
</evidence>
<gene>
    <name evidence="25" type="primary">ccoP</name>
    <name evidence="25" type="ORF">EIC27_05120</name>
</gene>
<evidence type="ECO:0000256" key="9">
    <source>
        <dbReference type="ARBA" id="ARBA00022692"/>
    </source>
</evidence>
<dbReference type="Gene3D" id="1.10.760.10">
    <property type="entry name" value="Cytochrome c-like domain"/>
    <property type="match status" value="2"/>
</dbReference>
<keyword evidence="8 19" id="KW-0679">Respiratory chain</keyword>
<name>A0A429XGX6_9RICK</name>
<dbReference type="InterPro" id="IPR009056">
    <property type="entry name" value="Cyt_c-like_dom"/>
</dbReference>
<evidence type="ECO:0000313" key="26">
    <source>
        <dbReference type="Proteomes" id="UP000279470"/>
    </source>
</evidence>
<evidence type="ECO:0000256" key="12">
    <source>
        <dbReference type="ARBA" id="ARBA00022781"/>
    </source>
</evidence>